<dbReference type="Pfam" id="PF07104">
    <property type="entry name" value="DUF1366"/>
    <property type="match status" value="1"/>
</dbReference>
<reference evidence="1 3" key="1">
    <citation type="journal article" date="2014" name="Genome Announc.">
        <title>Draft Genome Sequences of Streptococcus bovis Strains ATCC 33317 and JB1.</title>
        <authorList>
            <person name="Benahmed F.H."/>
            <person name="Gopinath G.R."/>
            <person name="Harbottle H."/>
            <person name="Cotta M.A."/>
            <person name="Luo Y."/>
            <person name="Henderson C."/>
            <person name="Teri P."/>
            <person name="Soppet D."/>
            <person name="Rasmussen M."/>
            <person name="Whitehead T.R."/>
            <person name="Davidson M."/>
        </authorList>
    </citation>
    <scope>NUCLEOTIDE SEQUENCE [LARGE SCALE GENOMIC DNA]</scope>
    <source>
        <strain evidence="1 3">JB1</strain>
    </source>
</reference>
<evidence type="ECO:0000313" key="2">
    <source>
        <dbReference type="EMBL" id="SFL20802.1"/>
    </source>
</evidence>
<reference evidence="2 4" key="2">
    <citation type="submission" date="2016-10" db="EMBL/GenBank/DDBJ databases">
        <authorList>
            <person name="Varghese N."/>
            <person name="Submissions S."/>
        </authorList>
    </citation>
    <scope>NUCLEOTIDE SEQUENCE [LARGE SCALE GENOMIC DNA]</scope>
    <source>
        <strain evidence="2 4">JB1</strain>
    </source>
</reference>
<keyword evidence="4" id="KW-1185">Reference proteome</keyword>
<dbReference type="EMBL" id="AUZH01000035">
    <property type="protein sequence ID" value="KFN85880.1"/>
    <property type="molecule type" value="Genomic_DNA"/>
</dbReference>
<evidence type="ECO:0000313" key="1">
    <source>
        <dbReference type="EMBL" id="KFN85880.1"/>
    </source>
</evidence>
<dbReference type="Proteomes" id="UP000182793">
    <property type="component" value="Unassembled WGS sequence"/>
</dbReference>
<protein>
    <submittedName>
        <fullName evidence="1">Uncharacterized protein</fullName>
    </submittedName>
</protein>
<comment type="caution">
    <text evidence="1">The sequence shown here is derived from an EMBL/GenBank/DDBJ whole genome shotgun (WGS) entry which is preliminary data.</text>
</comment>
<gene>
    <name evidence="1" type="ORF">H702_09295</name>
    <name evidence="2" type="ORF">SAMN02910290_00886</name>
</gene>
<dbReference type="AlphaFoldDB" id="A0A091BN81"/>
<evidence type="ECO:0000313" key="3">
    <source>
        <dbReference type="Proteomes" id="UP000029382"/>
    </source>
</evidence>
<dbReference type="Proteomes" id="UP000029382">
    <property type="component" value="Unassembled WGS sequence"/>
</dbReference>
<proteinExistence type="predicted"/>
<name>A0A091BN81_STREI</name>
<accession>A0A091BN81</accession>
<evidence type="ECO:0000313" key="4">
    <source>
        <dbReference type="Proteomes" id="UP000182793"/>
    </source>
</evidence>
<dbReference type="InterPro" id="IPR009796">
    <property type="entry name" value="DUF1366"/>
</dbReference>
<dbReference type="EMBL" id="FOTG01000004">
    <property type="protein sequence ID" value="SFL20802.1"/>
    <property type="molecule type" value="Genomic_DNA"/>
</dbReference>
<dbReference type="RefSeq" id="WP_039697407.1">
    <property type="nucleotide sequence ID" value="NZ_AUZH01000035.1"/>
</dbReference>
<organism evidence="1 3">
    <name type="scientific">Streptococcus equinus JB1</name>
    <dbReference type="NCBI Taxonomy" id="1294274"/>
    <lineage>
        <taxon>Bacteria</taxon>
        <taxon>Bacillati</taxon>
        <taxon>Bacillota</taxon>
        <taxon>Bacilli</taxon>
        <taxon>Lactobacillales</taxon>
        <taxon>Streptococcaceae</taxon>
        <taxon>Streptococcus</taxon>
    </lineage>
</organism>
<sequence length="127" mass="14193">MKLSFNSKSQEIGLDGSVAGTRVVLSNNDGGFLPVMLPAEKISLSNAELEELALEVVYRENFPRRAENEKFNEIGEKIAKYDEMIEKMQKAIDDSEKMTKLATATLNGLINQMYADEETADETVKEN</sequence>